<evidence type="ECO:0000313" key="1">
    <source>
        <dbReference type="EMBL" id="KAB7507433.1"/>
    </source>
</evidence>
<protein>
    <submittedName>
        <fullName evidence="1">Uncharacterized protein</fullName>
    </submittedName>
</protein>
<sequence>MFRRAALRFVPHWTPRSREFSVSPYLNKAPVAVGPKDSKVVFKTPEQQKQEEALSGYITIDTPVRNILFKCQVYLIILILVIPNLKNNYLSISM</sequence>
<reference evidence="1 2" key="1">
    <citation type="journal article" date="2019" name="PLoS Biol.">
        <title>Sex chromosomes control vertical transmission of feminizing Wolbachia symbionts in an isopod.</title>
        <authorList>
            <person name="Becking T."/>
            <person name="Chebbi M.A."/>
            <person name="Giraud I."/>
            <person name="Moumen B."/>
            <person name="Laverre T."/>
            <person name="Caubet Y."/>
            <person name="Peccoud J."/>
            <person name="Gilbert C."/>
            <person name="Cordaux R."/>
        </authorList>
    </citation>
    <scope>NUCLEOTIDE SEQUENCE [LARGE SCALE GENOMIC DNA]</scope>
    <source>
        <strain evidence="1">ANa2</strain>
        <tissue evidence="1">Whole body excluding digestive tract and cuticle</tissue>
    </source>
</reference>
<name>A0A5N5TMN0_9CRUS</name>
<proteinExistence type="predicted"/>
<keyword evidence="2" id="KW-1185">Reference proteome</keyword>
<dbReference type="Proteomes" id="UP000326759">
    <property type="component" value="Unassembled WGS sequence"/>
</dbReference>
<evidence type="ECO:0000313" key="2">
    <source>
        <dbReference type="Proteomes" id="UP000326759"/>
    </source>
</evidence>
<organism evidence="1 2">
    <name type="scientific">Armadillidium nasatum</name>
    <dbReference type="NCBI Taxonomy" id="96803"/>
    <lineage>
        <taxon>Eukaryota</taxon>
        <taxon>Metazoa</taxon>
        <taxon>Ecdysozoa</taxon>
        <taxon>Arthropoda</taxon>
        <taxon>Crustacea</taxon>
        <taxon>Multicrustacea</taxon>
        <taxon>Malacostraca</taxon>
        <taxon>Eumalacostraca</taxon>
        <taxon>Peracarida</taxon>
        <taxon>Isopoda</taxon>
        <taxon>Oniscidea</taxon>
        <taxon>Crinocheta</taxon>
        <taxon>Armadillidiidae</taxon>
        <taxon>Armadillidium</taxon>
    </lineage>
</organism>
<dbReference type="AlphaFoldDB" id="A0A5N5TMN0"/>
<accession>A0A5N5TMN0</accession>
<dbReference type="EMBL" id="SEYY01000346">
    <property type="protein sequence ID" value="KAB7507433.1"/>
    <property type="molecule type" value="Genomic_DNA"/>
</dbReference>
<comment type="caution">
    <text evidence="1">The sequence shown here is derived from an EMBL/GenBank/DDBJ whole genome shotgun (WGS) entry which is preliminary data.</text>
</comment>
<gene>
    <name evidence="1" type="ORF">Anas_10695</name>
</gene>